<evidence type="ECO:0000313" key="2">
    <source>
        <dbReference type="Proteomes" id="UP000324133"/>
    </source>
</evidence>
<protein>
    <recommendedName>
        <fullName evidence="3">GTPase</fullName>
    </recommendedName>
</protein>
<sequence length="121" mass="13854">MKEPHLVFVYNADSDLFSTVTDFAHKLLSPSTYACQLCALTYGHFSEKQEWKTFVQQLPVKAVFLHKDEFTRQFGLDTPLPAVFLQKDHALEVILDKPALEHCSSLEDLKRAVSHQLKTYA</sequence>
<dbReference type="OrthoDB" id="572467at2"/>
<organism evidence="1 2">
    <name type="scientific">Rufibacter hautae</name>
    <dbReference type="NCBI Taxonomy" id="2595005"/>
    <lineage>
        <taxon>Bacteria</taxon>
        <taxon>Pseudomonadati</taxon>
        <taxon>Bacteroidota</taxon>
        <taxon>Cytophagia</taxon>
        <taxon>Cytophagales</taxon>
        <taxon>Hymenobacteraceae</taxon>
        <taxon>Rufibacter</taxon>
    </lineage>
</organism>
<keyword evidence="2" id="KW-1185">Reference proteome</keyword>
<proteinExistence type="predicted"/>
<comment type="caution">
    <text evidence="1">The sequence shown here is derived from an EMBL/GenBank/DDBJ whole genome shotgun (WGS) entry which is preliminary data.</text>
</comment>
<dbReference type="EMBL" id="VKKY01000003">
    <property type="protein sequence ID" value="KAA3436928.1"/>
    <property type="molecule type" value="Genomic_DNA"/>
</dbReference>
<gene>
    <name evidence="1" type="ORF">FOA19_21370</name>
</gene>
<evidence type="ECO:0008006" key="3">
    <source>
        <dbReference type="Google" id="ProtNLM"/>
    </source>
</evidence>
<accession>A0A5B6T9Q7</accession>
<dbReference type="Proteomes" id="UP000324133">
    <property type="component" value="Unassembled WGS sequence"/>
</dbReference>
<evidence type="ECO:0000313" key="1">
    <source>
        <dbReference type="EMBL" id="KAA3436928.1"/>
    </source>
</evidence>
<dbReference type="RefSeq" id="WP_149092869.1">
    <property type="nucleotide sequence ID" value="NZ_VKKY01000003.1"/>
</dbReference>
<dbReference type="AlphaFoldDB" id="A0A5B6T9Q7"/>
<reference evidence="1 2" key="1">
    <citation type="submission" date="2019-07" db="EMBL/GenBank/DDBJ databases">
        <title>Rufibacter sp. nov., isolated from lake sediment.</title>
        <authorList>
            <person name="Qu J.-H."/>
        </authorList>
    </citation>
    <scope>NUCLEOTIDE SEQUENCE [LARGE SCALE GENOMIC DNA]</scope>
    <source>
        <strain evidence="1 2">NBS58-1</strain>
    </source>
</reference>
<name>A0A5B6T9Q7_9BACT</name>